<sequence length="174" mass="18424">MTVAFTTNQDLDPVRLRQAFGVFPTGVVAVAAEVDGELVGLAASSFTSVSLDPPLVSINLATASKTWPDLRRAERLGVTVLADHHGPLCRQLAGPVERRFDGVDVTVTDGGAVLVDDGLAMFDTTIYREVDAGDHVLVLLELHAVAHTDDIEPLVFHRSAFGRLAAAVAGVDAR</sequence>
<feature type="domain" description="Flavin reductase like" evidence="3">
    <location>
        <begin position="20"/>
        <end position="163"/>
    </location>
</feature>
<keyword evidence="5" id="KW-1185">Reference proteome</keyword>
<dbReference type="EMBL" id="BAABAH010000006">
    <property type="protein sequence ID" value="GAA3819961.1"/>
    <property type="molecule type" value="Genomic_DNA"/>
</dbReference>
<accession>A0ABP7IJS6</accession>
<dbReference type="InterPro" id="IPR002563">
    <property type="entry name" value="Flavin_Rdtase-like_dom"/>
</dbReference>
<dbReference type="Gene3D" id="2.30.110.10">
    <property type="entry name" value="Electron Transport, Fmn-binding Protein, Chain A"/>
    <property type="match status" value="1"/>
</dbReference>
<dbReference type="RefSeq" id="WP_344775301.1">
    <property type="nucleotide sequence ID" value="NZ_BAABAH010000006.1"/>
</dbReference>
<dbReference type="InterPro" id="IPR012349">
    <property type="entry name" value="Split_barrel_FMN-bd"/>
</dbReference>
<dbReference type="Proteomes" id="UP001501821">
    <property type="component" value="Unassembled WGS sequence"/>
</dbReference>
<reference evidence="5" key="1">
    <citation type="journal article" date="2019" name="Int. J. Syst. Evol. Microbiol.">
        <title>The Global Catalogue of Microorganisms (GCM) 10K type strain sequencing project: providing services to taxonomists for standard genome sequencing and annotation.</title>
        <authorList>
            <consortium name="The Broad Institute Genomics Platform"/>
            <consortium name="The Broad Institute Genome Sequencing Center for Infectious Disease"/>
            <person name="Wu L."/>
            <person name="Ma J."/>
        </authorList>
    </citation>
    <scope>NUCLEOTIDE SEQUENCE [LARGE SCALE GENOMIC DNA]</scope>
    <source>
        <strain evidence="5">JCM 16953</strain>
    </source>
</reference>
<evidence type="ECO:0000256" key="1">
    <source>
        <dbReference type="ARBA" id="ARBA00008898"/>
    </source>
</evidence>
<evidence type="ECO:0000256" key="2">
    <source>
        <dbReference type="ARBA" id="ARBA00023002"/>
    </source>
</evidence>
<name>A0ABP7IJS6_9ACTN</name>
<organism evidence="4 5">
    <name type="scientific">Nocardioides panacisoli</name>
    <dbReference type="NCBI Taxonomy" id="627624"/>
    <lineage>
        <taxon>Bacteria</taxon>
        <taxon>Bacillati</taxon>
        <taxon>Actinomycetota</taxon>
        <taxon>Actinomycetes</taxon>
        <taxon>Propionibacteriales</taxon>
        <taxon>Nocardioidaceae</taxon>
        <taxon>Nocardioides</taxon>
    </lineage>
</organism>
<dbReference type="SUPFAM" id="SSF50475">
    <property type="entry name" value="FMN-binding split barrel"/>
    <property type="match status" value="1"/>
</dbReference>
<evidence type="ECO:0000259" key="3">
    <source>
        <dbReference type="SMART" id="SM00903"/>
    </source>
</evidence>
<comment type="caution">
    <text evidence="4">The sequence shown here is derived from an EMBL/GenBank/DDBJ whole genome shotgun (WGS) entry which is preliminary data.</text>
</comment>
<dbReference type="InterPro" id="IPR050268">
    <property type="entry name" value="NADH-dep_flavin_reductase"/>
</dbReference>
<proteinExistence type="inferred from homology"/>
<dbReference type="PANTHER" id="PTHR30466">
    <property type="entry name" value="FLAVIN REDUCTASE"/>
    <property type="match status" value="1"/>
</dbReference>
<evidence type="ECO:0000313" key="4">
    <source>
        <dbReference type="EMBL" id="GAA3819961.1"/>
    </source>
</evidence>
<gene>
    <name evidence="4" type="ORF">GCM10022242_22090</name>
</gene>
<evidence type="ECO:0000313" key="5">
    <source>
        <dbReference type="Proteomes" id="UP001501821"/>
    </source>
</evidence>
<dbReference type="SMART" id="SM00903">
    <property type="entry name" value="Flavin_Reduct"/>
    <property type="match status" value="1"/>
</dbReference>
<protein>
    <submittedName>
        <fullName evidence="4">Flavin reductase family protein</fullName>
    </submittedName>
</protein>
<comment type="similarity">
    <text evidence="1">Belongs to the non-flavoprotein flavin reductase family.</text>
</comment>
<dbReference type="PANTHER" id="PTHR30466:SF11">
    <property type="entry name" value="FLAVIN-DEPENDENT MONOOXYGENASE, REDUCTASE SUBUNIT HSAB"/>
    <property type="match status" value="1"/>
</dbReference>
<keyword evidence="2" id="KW-0560">Oxidoreductase</keyword>
<dbReference type="Pfam" id="PF01613">
    <property type="entry name" value="Flavin_Reduct"/>
    <property type="match status" value="1"/>
</dbReference>